<reference evidence="2 3" key="2">
    <citation type="submission" date="2019-05" db="EMBL/GenBank/DDBJ databases">
        <authorList>
            <person name="Suflita J.M."/>
            <person name="Marks C.R."/>
        </authorList>
    </citation>
    <scope>NUCLEOTIDE SEQUENCE [LARGE SCALE GENOMIC DNA]</scope>
    <source>
        <strain evidence="2 3">ALDC</strain>
    </source>
</reference>
<dbReference type="AlphaFoldDB" id="A0A4P8L6Y8"/>
<dbReference type="KEGG" id="dax:FDQ92_12430"/>
<sequence>MKAVWCATWNSNAMRILFCDTSFEHARRLLRKHLPHDRIWCCPRSEIGEHLAEAEVAIPLMSTLDAPLLKRGKRLRLIQQFGVGLEGIDLEAAWTMGIEVANVPSEQTGNTVSVTEWVLLLMLALARDNQARQTLLNRDG</sequence>
<reference evidence="2 3" key="1">
    <citation type="submission" date="2019-05" db="EMBL/GenBank/DDBJ databases">
        <title>The Complete Genome Sequence of the n-alkane-degrading Desulfoglaeba alkanexedens ALDC reveals multiple alkylsuccinate synthase gene clusters.</title>
        <authorList>
            <person name="Callaghan A.V."/>
            <person name="Davidova I.A."/>
            <person name="Duncan K.E."/>
            <person name="Morris B."/>
            <person name="McInerney M.J."/>
        </authorList>
    </citation>
    <scope>NUCLEOTIDE SEQUENCE [LARGE SCALE GENOMIC DNA]</scope>
    <source>
        <strain evidence="2 3">ALDC</strain>
    </source>
</reference>
<accession>A0A4P8L6Y8</accession>
<dbReference type="SUPFAM" id="SSF52283">
    <property type="entry name" value="Formate/glycerate dehydrogenase catalytic domain-like"/>
    <property type="match status" value="1"/>
</dbReference>
<dbReference type="GO" id="GO:0051287">
    <property type="term" value="F:NAD binding"/>
    <property type="evidence" value="ECO:0007669"/>
    <property type="project" value="InterPro"/>
</dbReference>
<evidence type="ECO:0000313" key="3">
    <source>
        <dbReference type="Proteomes" id="UP000298602"/>
    </source>
</evidence>
<dbReference type="Gene3D" id="3.40.50.720">
    <property type="entry name" value="NAD(P)-binding Rossmann-like Domain"/>
    <property type="match status" value="1"/>
</dbReference>
<dbReference type="OrthoDB" id="9793626at2"/>
<gene>
    <name evidence="2" type="ORF">FDQ92_12430</name>
</gene>
<organism evidence="2 3">
    <name type="scientific">Desulfoglaeba alkanexedens ALDC</name>
    <dbReference type="NCBI Taxonomy" id="980445"/>
    <lineage>
        <taxon>Bacteria</taxon>
        <taxon>Pseudomonadati</taxon>
        <taxon>Thermodesulfobacteriota</taxon>
        <taxon>Syntrophobacteria</taxon>
        <taxon>Syntrophobacterales</taxon>
        <taxon>Syntrophobacteraceae</taxon>
        <taxon>Desulfoglaeba</taxon>
    </lineage>
</organism>
<dbReference type="Pfam" id="PF00389">
    <property type="entry name" value="2-Hacid_dh"/>
    <property type="match status" value="1"/>
</dbReference>
<dbReference type="InterPro" id="IPR006139">
    <property type="entry name" value="D-isomer_2_OHA_DH_cat_dom"/>
</dbReference>
<dbReference type="PANTHER" id="PTHR42938">
    <property type="entry name" value="FORMATE DEHYDROGENASE 1"/>
    <property type="match status" value="1"/>
</dbReference>
<dbReference type="Proteomes" id="UP000298602">
    <property type="component" value="Chromosome"/>
</dbReference>
<feature type="domain" description="D-isomer specific 2-hydroxyacid dehydrogenase catalytic" evidence="1">
    <location>
        <begin position="41"/>
        <end position="116"/>
    </location>
</feature>
<dbReference type="GO" id="GO:0004617">
    <property type="term" value="F:phosphoglycerate dehydrogenase activity"/>
    <property type="evidence" value="ECO:0007669"/>
    <property type="project" value="TreeGrafter"/>
</dbReference>
<proteinExistence type="predicted"/>
<dbReference type="PANTHER" id="PTHR42938:SF25">
    <property type="entry name" value="D-ISOMER SPECIFIC 2-HYDROXYACID DEHYDROGENASE FAMILY PROTEIN"/>
    <property type="match status" value="1"/>
</dbReference>
<dbReference type="EMBL" id="CP040098">
    <property type="protein sequence ID" value="QCQ22905.1"/>
    <property type="molecule type" value="Genomic_DNA"/>
</dbReference>
<dbReference type="RefSeq" id="WP_137425188.1">
    <property type="nucleotide sequence ID" value="NZ_CP040098.1"/>
</dbReference>
<protein>
    <recommendedName>
        <fullName evidence="1">D-isomer specific 2-hydroxyacid dehydrogenase catalytic domain-containing protein</fullName>
    </recommendedName>
</protein>
<keyword evidence="3" id="KW-1185">Reference proteome</keyword>
<evidence type="ECO:0000313" key="2">
    <source>
        <dbReference type="EMBL" id="QCQ22905.1"/>
    </source>
</evidence>
<name>A0A4P8L6Y8_9BACT</name>
<evidence type="ECO:0000259" key="1">
    <source>
        <dbReference type="Pfam" id="PF00389"/>
    </source>
</evidence>